<sequence length="287" mass="33029">MKDPDPVVLHNSLDINSVNSSPLSVEFYNDSNVNSDEEKFFDMTKALIKSYLKRNISTNRSATELFKLIRTIIFSITETYGIQKTVSFIRRVNEICDESFFDFENRIISTAVENGKTFYHINLKENLEEHLNSSEIMNEIKFPHPNDVARKCKMHDDECVTVGDPFNSLFYRELYQRETHPIILLLFWIDNVSFNTNIGAFSSLNKMTVVNFRILNLNNMSSKLNNIRVFGCCDSAAVSSGGYISLTNEVSKQLRNLEMIVNGKVNRVYSIGYTGDNLGKFYKIKRQ</sequence>
<keyword evidence="1" id="KW-1185">Reference proteome</keyword>
<name>A0A0N5CBD8_STREA</name>
<protein>
    <submittedName>
        <fullName evidence="2">VLIG-type G domain-containing protein</fullName>
    </submittedName>
</protein>
<reference evidence="2" key="1">
    <citation type="submission" date="2017-02" db="UniProtKB">
        <authorList>
            <consortium name="WormBaseParasite"/>
        </authorList>
    </citation>
    <scope>IDENTIFICATION</scope>
</reference>
<accession>A0A0N5CBD8</accession>
<dbReference type="AlphaFoldDB" id="A0A0N5CBD8"/>
<evidence type="ECO:0000313" key="1">
    <source>
        <dbReference type="Proteomes" id="UP000046392"/>
    </source>
</evidence>
<proteinExistence type="predicted"/>
<evidence type="ECO:0000313" key="2">
    <source>
        <dbReference type="WBParaSite" id="SPAL_0001520300.1"/>
    </source>
</evidence>
<dbReference type="Proteomes" id="UP000046392">
    <property type="component" value="Unplaced"/>
</dbReference>
<dbReference type="WBParaSite" id="SPAL_0001520300.1">
    <property type="protein sequence ID" value="SPAL_0001520300.1"/>
    <property type="gene ID" value="SPAL_0001520300"/>
</dbReference>
<organism evidence="1 2">
    <name type="scientific">Strongyloides papillosus</name>
    <name type="common">Intestinal threadworm</name>
    <dbReference type="NCBI Taxonomy" id="174720"/>
    <lineage>
        <taxon>Eukaryota</taxon>
        <taxon>Metazoa</taxon>
        <taxon>Ecdysozoa</taxon>
        <taxon>Nematoda</taxon>
        <taxon>Chromadorea</taxon>
        <taxon>Rhabditida</taxon>
        <taxon>Tylenchina</taxon>
        <taxon>Panagrolaimomorpha</taxon>
        <taxon>Strongyloidoidea</taxon>
        <taxon>Strongyloididae</taxon>
        <taxon>Strongyloides</taxon>
    </lineage>
</organism>